<accession>A0A1C7LYM7</accession>
<keyword evidence="3" id="KW-1185">Reference proteome</keyword>
<comment type="caution">
    <text evidence="2">The sequence shown here is derived from an EMBL/GenBank/DDBJ whole genome shotgun (WGS) entry which is preliminary data.</text>
</comment>
<evidence type="ECO:0000313" key="2">
    <source>
        <dbReference type="EMBL" id="OBZ69805.1"/>
    </source>
</evidence>
<evidence type="ECO:0000256" key="1">
    <source>
        <dbReference type="SAM" id="MobiDB-lite"/>
    </source>
</evidence>
<organism evidence="2 3">
    <name type="scientific">Grifola frondosa</name>
    <name type="common">Maitake</name>
    <name type="synonym">Polyporus frondosus</name>
    <dbReference type="NCBI Taxonomy" id="5627"/>
    <lineage>
        <taxon>Eukaryota</taxon>
        <taxon>Fungi</taxon>
        <taxon>Dikarya</taxon>
        <taxon>Basidiomycota</taxon>
        <taxon>Agaricomycotina</taxon>
        <taxon>Agaricomycetes</taxon>
        <taxon>Polyporales</taxon>
        <taxon>Grifolaceae</taxon>
        <taxon>Grifola</taxon>
    </lineage>
</organism>
<dbReference type="EMBL" id="LUGG01000015">
    <property type="protein sequence ID" value="OBZ69805.1"/>
    <property type="molecule type" value="Genomic_DNA"/>
</dbReference>
<dbReference type="Proteomes" id="UP000092993">
    <property type="component" value="Unassembled WGS sequence"/>
</dbReference>
<proteinExistence type="predicted"/>
<reference evidence="2 3" key="1">
    <citation type="submission" date="2016-03" db="EMBL/GenBank/DDBJ databases">
        <title>Whole genome sequencing of Grifola frondosa 9006-11.</title>
        <authorList>
            <person name="Min B."/>
            <person name="Park H."/>
            <person name="Kim J.-G."/>
            <person name="Cho H."/>
            <person name="Oh Y.-L."/>
            <person name="Kong W.-S."/>
            <person name="Choi I.-G."/>
        </authorList>
    </citation>
    <scope>NUCLEOTIDE SEQUENCE [LARGE SCALE GENOMIC DNA]</scope>
    <source>
        <strain evidence="2 3">9006-11</strain>
    </source>
</reference>
<gene>
    <name evidence="2" type="ORF">A0H81_10549</name>
</gene>
<dbReference type="AlphaFoldDB" id="A0A1C7LYM7"/>
<name>A0A1C7LYM7_GRIFR</name>
<evidence type="ECO:0000313" key="3">
    <source>
        <dbReference type="Proteomes" id="UP000092993"/>
    </source>
</evidence>
<protein>
    <submittedName>
        <fullName evidence="2">Uncharacterized protein</fullName>
    </submittedName>
</protein>
<feature type="region of interest" description="Disordered" evidence="1">
    <location>
        <begin position="59"/>
        <end position="83"/>
    </location>
</feature>
<sequence>MDETDWQLYAHLWPNAMLPTFEAGDLGRHPIDEGWDLNEAHTRWADIETMASYIADRRRVDTESPDENLGETTPVDITMLEAE</sequence>
<dbReference type="OrthoDB" id="432234at2759"/>